<keyword evidence="5 6" id="KW-0238">DNA-binding</keyword>
<dbReference type="PROSITE" id="PS52018">
    <property type="entry name" value="DART"/>
    <property type="match status" value="1"/>
</dbReference>
<keyword evidence="1 6" id="KW-1277">Toxin-antitoxin system</keyword>
<feature type="active site" description="Proton acceptor" evidence="6">
    <location>
        <position position="55"/>
    </location>
</feature>
<organism evidence="8 9">
    <name type="scientific">Sedimentitalea xiamensis</name>
    <dbReference type="NCBI Taxonomy" id="3050037"/>
    <lineage>
        <taxon>Bacteria</taxon>
        <taxon>Pseudomonadati</taxon>
        <taxon>Pseudomonadota</taxon>
        <taxon>Alphaproteobacteria</taxon>
        <taxon>Rhodobacterales</taxon>
        <taxon>Paracoccaceae</taxon>
        <taxon>Sedimentitalea</taxon>
    </lineage>
</organism>
<evidence type="ECO:0000256" key="1">
    <source>
        <dbReference type="ARBA" id="ARBA00022649"/>
    </source>
</evidence>
<feature type="domain" description="DarT" evidence="7">
    <location>
        <begin position="16"/>
        <end position="207"/>
    </location>
</feature>
<evidence type="ECO:0000259" key="7">
    <source>
        <dbReference type="PROSITE" id="PS52018"/>
    </source>
</evidence>
<keyword evidence="9" id="KW-1185">Reference proteome</keyword>
<feature type="binding site" evidence="6">
    <location>
        <position position="55"/>
    </location>
    <ligand>
        <name>NAD(+)</name>
        <dbReference type="ChEBI" id="CHEBI:57540"/>
    </ligand>
</feature>
<keyword evidence="4 6" id="KW-0548">Nucleotidyltransferase</keyword>
<evidence type="ECO:0000313" key="8">
    <source>
        <dbReference type="EMBL" id="MDK3075896.1"/>
    </source>
</evidence>
<sequence>MKPDKIRREVLRRGITSLYHFTPFSNLQSILTYGLASRRLLDDNQVAYTYSDGWRNDGQSDAVSFSIHRINETMFSKKLKTSSCAWAILEIEASFLWTHRCRFCWVNAASSEIVKHHGFIGGPWAFDEMFRDRPVSSIDPRSCRAVYQTPINMPTRNDAEVQVLSPIAPDLIRDVTVQEESHRTALAAIMRSVGRELPIEVVPEVFV</sequence>
<evidence type="ECO:0000313" key="9">
    <source>
        <dbReference type="Proteomes" id="UP001227126"/>
    </source>
</evidence>
<keyword evidence="2 6" id="KW-0328">Glycosyltransferase</keyword>
<dbReference type="EMBL" id="JASNJE010000063">
    <property type="protein sequence ID" value="MDK3075896.1"/>
    <property type="molecule type" value="Genomic_DNA"/>
</dbReference>
<dbReference type="InterPro" id="IPR029494">
    <property type="entry name" value="DarT"/>
</dbReference>
<comment type="similarity">
    <text evidence="6">Belongs to the DarT ADP-ribosyltransferase family.</text>
</comment>
<comment type="caution">
    <text evidence="8">The sequence shown here is derived from an EMBL/GenBank/DDBJ whole genome shotgun (WGS) entry which is preliminary data.</text>
</comment>
<keyword evidence="3 6" id="KW-0808">Transferase</keyword>
<name>A0ABT7FL52_9RHOB</name>
<evidence type="ECO:0000256" key="6">
    <source>
        <dbReference type="PROSITE-ProRule" id="PRU01362"/>
    </source>
</evidence>
<comment type="caution">
    <text evidence="6">Lacks conserved residue(s) required for the propagation of feature annotation.</text>
</comment>
<evidence type="ECO:0000256" key="5">
    <source>
        <dbReference type="ARBA" id="ARBA00023125"/>
    </source>
</evidence>
<protein>
    <submittedName>
        <fullName evidence="8">DarT ssDNA thymidine ADP-ribosyltransferase family protein</fullName>
    </submittedName>
</protein>
<feature type="binding site" evidence="6">
    <location>
        <begin position="20"/>
        <end position="22"/>
    </location>
    <ligand>
        <name>NAD(+)</name>
        <dbReference type="ChEBI" id="CHEBI:57540"/>
    </ligand>
</feature>
<dbReference type="Pfam" id="PF14487">
    <property type="entry name" value="DarT"/>
    <property type="match status" value="1"/>
</dbReference>
<dbReference type="RefSeq" id="WP_284487808.1">
    <property type="nucleotide sequence ID" value="NZ_JASNJE010000063.1"/>
</dbReference>
<dbReference type="Proteomes" id="UP001227126">
    <property type="component" value="Unassembled WGS sequence"/>
</dbReference>
<accession>A0ABT7FL52</accession>
<feature type="active site" evidence="6">
    <location>
        <position position="160"/>
    </location>
</feature>
<evidence type="ECO:0000256" key="4">
    <source>
        <dbReference type="ARBA" id="ARBA00022695"/>
    </source>
</evidence>
<evidence type="ECO:0000256" key="2">
    <source>
        <dbReference type="ARBA" id="ARBA00022676"/>
    </source>
</evidence>
<proteinExistence type="inferred from homology"/>
<evidence type="ECO:0000256" key="3">
    <source>
        <dbReference type="ARBA" id="ARBA00022679"/>
    </source>
</evidence>
<gene>
    <name evidence="8" type="ORF">QO034_22845</name>
</gene>
<reference evidence="8 9" key="1">
    <citation type="submission" date="2023-05" db="EMBL/GenBank/DDBJ databases">
        <title>Sedimentitalea sp. nov. JM2-8.</title>
        <authorList>
            <person name="Huang J."/>
        </authorList>
    </citation>
    <scope>NUCLEOTIDE SEQUENCE [LARGE SCALE GENOMIC DNA]</scope>
    <source>
        <strain evidence="8 9">JM2-8</strain>
    </source>
</reference>
<comment type="catalytic activity">
    <reaction evidence="6">
        <text>a thymidine in DNA + NAD(+) = an N-(ADP-alpha-D-ribosyl)-thymidine in DNA + nicotinamide + H(+)</text>
        <dbReference type="Rhea" id="RHEA:71651"/>
        <dbReference type="Rhea" id="RHEA-COMP:13556"/>
        <dbReference type="Rhea" id="RHEA-COMP:18051"/>
        <dbReference type="ChEBI" id="CHEBI:15378"/>
        <dbReference type="ChEBI" id="CHEBI:17154"/>
        <dbReference type="ChEBI" id="CHEBI:57540"/>
        <dbReference type="ChEBI" id="CHEBI:137386"/>
        <dbReference type="ChEBI" id="CHEBI:191199"/>
    </reaction>
</comment>